<dbReference type="Gene3D" id="3.55.50.30">
    <property type="match status" value="1"/>
</dbReference>
<evidence type="ECO:0000256" key="16">
    <source>
        <dbReference type="SAM" id="MobiDB-lite"/>
    </source>
</evidence>
<comment type="similarity">
    <text evidence="2 14 15">Belongs to the TonB-dependent receptor family.</text>
</comment>
<evidence type="ECO:0000256" key="2">
    <source>
        <dbReference type="ARBA" id="ARBA00009810"/>
    </source>
</evidence>
<dbReference type="InterPro" id="IPR000531">
    <property type="entry name" value="Beta-barrel_TonB"/>
</dbReference>
<sequence length="871" mass="94826">MRCILTFDGTTHMEPEIAPRLVGRTKKSGLRHAWLNRPVMLAVPSALLFALASMDAHAASSSVSQTAATLARSYNIPSLPLGQALATYGKQTGVQVTYDPALLTGKTSAAVSGSMAPQDALQKLLSSSNLSYRYAGSNTIVIQKSSAAITLGPVRVGGSFDPHQAAIGPGNGYVATYTDAGTKTDTPLWEIPNSVYVISKQEIQDQQAQNIREALRYMPGVYSEQTGTGNNGNAGTSGGGFMQRGFQSTQYVDGIQSNSMSAGETAFVERVEALNGPASVMYGQTGPGGIIATRLKQPTDTPIRNVSVGFGNWGRYEATFDVSDKITKSGNLKYRIAGIGVTQGTQTDYVNYKRVGILPSIKWDIDNKTSITLLGSYVYTPDSGFYGTGYPLIGTLVPGKGGYLPRSRFLGEPANNEFNTSEARFEYQFSHKFNKHFEFQQTFMYESSTAKYNSLSGGSLDSDGSTYTRTGNSASQPSRTIGLDSKVISHFSSGPIGHTFVAGMDFRQVKVEQNIYYDLSASSIDIWNPQYGWSPNYSLSGSDMVTNQDMFQTLNQKGIYFQDQMKFHKLTVTLGGRQDWYGYDSVVYAQRHIGATNVARHVSAEHNEPASAFTWRAGFTYNFDFGLTPYFSYATSFMPQVGYFSADGKLFKPNQGDQFEAGLKYLIPHSDIFLTAAAYHIKEDHYAITDTANPGYQVDAGTVVSKGVELSAHANITKDLHLTASYSFNDTRVAKSDTVEDRTDIYGNVLGEVSEKGKYISGLPRNMVNMFIDYTPPARILHGFGVNFGVRYIGTTYADNANSFKAPAYTLFDVGAHYDFSALTPALKGLKAQLAISNLTNKRYVTSCTGGGGACYYGQGQRIYGNLSYSW</sequence>
<dbReference type="GO" id="GO:0038023">
    <property type="term" value="F:signaling receptor activity"/>
    <property type="evidence" value="ECO:0007669"/>
    <property type="project" value="InterPro"/>
</dbReference>
<evidence type="ECO:0000256" key="7">
    <source>
        <dbReference type="ARBA" id="ARBA00022729"/>
    </source>
</evidence>
<dbReference type="SUPFAM" id="SSF56935">
    <property type="entry name" value="Porins"/>
    <property type="match status" value="1"/>
</dbReference>
<feature type="compositionally biased region" description="Polar residues" evidence="16">
    <location>
        <begin position="466"/>
        <end position="479"/>
    </location>
</feature>
<proteinExistence type="inferred from homology"/>
<dbReference type="PROSITE" id="PS52016">
    <property type="entry name" value="TONB_DEPENDENT_REC_3"/>
    <property type="match status" value="1"/>
</dbReference>
<keyword evidence="6 14" id="KW-0812">Transmembrane</keyword>
<evidence type="ECO:0000256" key="15">
    <source>
        <dbReference type="RuleBase" id="RU003357"/>
    </source>
</evidence>
<name>F7VIE0_9PROT</name>
<accession>F7VIE0</accession>
<feature type="domain" description="Secretin/TonB short N-terminal" evidence="17">
    <location>
        <begin position="94"/>
        <end position="145"/>
    </location>
</feature>
<dbReference type="GO" id="GO:0015891">
    <property type="term" value="P:siderophore transport"/>
    <property type="evidence" value="ECO:0007669"/>
    <property type="project" value="InterPro"/>
</dbReference>
<comment type="subcellular location">
    <subcellularLocation>
        <location evidence="1 14">Cell outer membrane</location>
        <topology evidence="1 14">Multi-pass membrane protein</topology>
    </subcellularLocation>
</comment>
<keyword evidence="4 14" id="KW-1134">Transmembrane beta strand</keyword>
<dbReference type="Pfam" id="PF07660">
    <property type="entry name" value="STN"/>
    <property type="match status" value="1"/>
</dbReference>
<evidence type="ECO:0000256" key="9">
    <source>
        <dbReference type="ARBA" id="ARBA00023065"/>
    </source>
</evidence>
<keyword evidence="11 14" id="KW-0472">Membrane</keyword>
<keyword evidence="3 14" id="KW-0813">Transport</keyword>
<evidence type="ECO:0000256" key="8">
    <source>
        <dbReference type="ARBA" id="ARBA00023004"/>
    </source>
</evidence>
<feature type="region of interest" description="Disordered" evidence="16">
    <location>
        <begin position="458"/>
        <end position="479"/>
    </location>
</feature>
<dbReference type="InterPro" id="IPR039426">
    <property type="entry name" value="TonB-dep_rcpt-like"/>
</dbReference>
<dbReference type="CDD" id="cd01347">
    <property type="entry name" value="ligand_gated_channel"/>
    <property type="match status" value="1"/>
</dbReference>
<dbReference type="InterPro" id="IPR011662">
    <property type="entry name" value="Secretin/TonB_short_N"/>
</dbReference>
<keyword evidence="5" id="KW-0410">Iron transport</keyword>
<keyword evidence="9" id="KW-0406">Ion transport</keyword>
<dbReference type="Proteomes" id="UP000004319">
    <property type="component" value="Unassembled WGS sequence"/>
</dbReference>
<dbReference type="InterPro" id="IPR036942">
    <property type="entry name" value="Beta-barrel_TonB_sf"/>
</dbReference>
<dbReference type="InterPro" id="IPR012910">
    <property type="entry name" value="Plug_dom"/>
</dbReference>
<dbReference type="AlphaFoldDB" id="F7VIE0"/>
<organism evidence="18 19">
    <name type="scientific">Acetobacter tropicalis NBRC 101654</name>
    <dbReference type="NCBI Taxonomy" id="749388"/>
    <lineage>
        <taxon>Bacteria</taxon>
        <taxon>Pseudomonadati</taxon>
        <taxon>Pseudomonadota</taxon>
        <taxon>Alphaproteobacteria</taxon>
        <taxon>Acetobacterales</taxon>
        <taxon>Acetobacteraceae</taxon>
        <taxon>Acetobacter</taxon>
    </lineage>
</organism>
<evidence type="ECO:0000256" key="10">
    <source>
        <dbReference type="ARBA" id="ARBA00023077"/>
    </source>
</evidence>
<evidence type="ECO:0000256" key="14">
    <source>
        <dbReference type="PROSITE-ProRule" id="PRU01360"/>
    </source>
</evidence>
<dbReference type="GO" id="GO:0009279">
    <property type="term" value="C:cell outer membrane"/>
    <property type="evidence" value="ECO:0007669"/>
    <property type="project" value="UniProtKB-SubCell"/>
</dbReference>
<keyword evidence="13 14" id="KW-0998">Cell outer membrane</keyword>
<evidence type="ECO:0000259" key="17">
    <source>
        <dbReference type="SMART" id="SM00965"/>
    </source>
</evidence>
<evidence type="ECO:0000313" key="18">
    <source>
        <dbReference type="EMBL" id="GAA10135.1"/>
    </source>
</evidence>
<keyword evidence="7" id="KW-0732">Signal</keyword>
<dbReference type="EMBL" id="BABS01000171">
    <property type="protein sequence ID" value="GAA10135.1"/>
    <property type="molecule type" value="Genomic_DNA"/>
</dbReference>
<protein>
    <submittedName>
        <fullName evidence="18">Outer membrane siderophore receptor</fullName>
    </submittedName>
</protein>
<dbReference type="InterPro" id="IPR010105">
    <property type="entry name" value="TonB_sidphr_rcpt"/>
</dbReference>
<gene>
    <name evidence="18" type="ORF">ATPR_3139</name>
</gene>
<evidence type="ECO:0000256" key="3">
    <source>
        <dbReference type="ARBA" id="ARBA00022448"/>
    </source>
</evidence>
<evidence type="ECO:0000256" key="4">
    <source>
        <dbReference type="ARBA" id="ARBA00022452"/>
    </source>
</evidence>
<evidence type="ECO:0000256" key="5">
    <source>
        <dbReference type="ARBA" id="ARBA00022496"/>
    </source>
</evidence>
<evidence type="ECO:0000256" key="6">
    <source>
        <dbReference type="ARBA" id="ARBA00022692"/>
    </source>
</evidence>
<dbReference type="GO" id="GO:0015344">
    <property type="term" value="F:siderophore uptake transmembrane transporter activity"/>
    <property type="evidence" value="ECO:0007669"/>
    <property type="project" value="TreeGrafter"/>
</dbReference>
<dbReference type="PANTHER" id="PTHR32552">
    <property type="entry name" value="FERRICHROME IRON RECEPTOR-RELATED"/>
    <property type="match status" value="1"/>
</dbReference>
<dbReference type="Gene3D" id="2.170.130.10">
    <property type="entry name" value="TonB-dependent receptor, plug domain"/>
    <property type="match status" value="1"/>
</dbReference>
<comment type="caution">
    <text evidence="18">The sequence shown here is derived from an EMBL/GenBank/DDBJ whole genome shotgun (WGS) entry which is preliminary data.</text>
</comment>
<dbReference type="Gene3D" id="2.40.170.20">
    <property type="entry name" value="TonB-dependent receptor, beta-barrel domain"/>
    <property type="match status" value="1"/>
</dbReference>
<evidence type="ECO:0000256" key="13">
    <source>
        <dbReference type="ARBA" id="ARBA00023237"/>
    </source>
</evidence>
<dbReference type="InterPro" id="IPR037066">
    <property type="entry name" value="Plug_dom_sf"/>
</dbReference>
<dbReference type="SMART" id="SM00965">
    <property type="entry name" value="STN"/>
    <property type="match status" value="1"/>
</dbReference>
<dbReference type="Pfam" id="PF00593">
    <property type="entry name" value="TonB_dep_Rec_b-barrel"/>
    <property type="match status" value="1"/>
</dbReference>
<dbReference type="NCBIfam" id="TIGR01783">
    <property type="entry name" value="TonB-siderophor"/>
    <property type="match status" value="1"/>
</dbReference>
<evidence type="ECO:0000256" key="11">
    <source>
        <dbReference type="ARBA" id="ARBA00023136"/>
    </source>
</evidence>
<dbReference type="Pfam" id="PF07715">
    <property type="entry name" value="Plug"/>
    <property type="match status" value="1"/>
</dbReference>
<evidence type="ECO:0000256" key="12">
    <source>
        <dbReference type="ARBA" id="ARBA00023170"/>
    </source>
</evidence>
<keyword evidence="12 18" id="KW-0675">Receptor</keyword>
<keyword evidence="10 15" id="KW-0798">TonB box</keyword>
<evidence type="ECO:0000256" key="1">
    <source>
        <dbReference type="ARBA" id="ARBA00004571"/>
    </source>
</evidence>
<reference evidence="18 19" key="1">
    <citation type="journal article" date="2011" name="Biochem. Biophys. Res. Commun.">
        <title>Increased number of Arginine-based salt bridges contributes to the thermotolerance of thermotolerant acetic acid bacteria, Acetobacter tropicalis SKU1100.</title>
        <authorList>
            <person name="Matsutani M."/>
            <person name="Hirakawa H."/>
            <person name="Nishikura M."/>
            <person name="Soemphol W."/>
            <person name="Ali I.A.I."/>
            <person name="Yakushi T."/>
            <person name="Matsushita K."/>
        </authorList>
    </citation>
    <scope>NUCLEOTIDE SEQUENCE [LARGE SCALE GENOMIC DNA]</scope>
    <source>
        <strain evidence="18 19">NBRC 101654</strain>
    </source>
</reference>
<dbReference type="PANTHER" id="PTHR32552:SF68">
    <property type="entry name" value="FERRICHROME OUTER MEMBRANE TRANSPORTER_PHAGE RECEPTOR"/>
    <property type="match status" value="1"/>
</dbReference>
<evidence type="ECO:0000313" key="19">
    <source>
        <dbReference type="Proteomes" id="UP000004319"/>
    </source>
</evidence>
<keyword evidence="8" id="KW-0408">Iron</keyword>